<organism evidence="1 2">
    <name type="scientific">Mesorhizobium plurifarium</name>
    <dbReference type="NCBI Taxonomy" id="69974"/>
    <lineage>
        <taxon>Bacteria</taxon>
        <taxon>Pseudomonadati</taxon>
        <taxon>Pseudomonadota</taxon>
        <taxon>Alphaproteobacteria</taxon>
        <taxon>Hyphomicrobiales</taxon>
        <taxon>Phyllobacteriaceae</taxon>
        <taxon>Mesorhizobium</taxon>
    </lineage>
</organism>
<evidence type="ECO:0000313" key="1">
    <source>
        <dbReference type="EMBL" id="CDX63035.1"/>
    </source>
</evidence>
<protein>
    <submittedName>
        <fullName evidence="1">Uncharacterized protein</fullName>
    </submittedName>
</protein>
<gene>
    <name evidence="1" type="ORF">MPL3365_80116</name>
</gene>
<name>A0A090GHX7_MESPL</name>
<dbReference type="Proteomes" id="UP000046122">
    <property type="component" value="Unassembled WGS sequence"/>
</dbReference>
<reference evidence="1 2" key="1">
    <citation type="submission" date="2014-08" db="EMBL/GenBank/DDBJ databases">
        <authorList>
            <person name="Moulin Lionel"/>
        </authorList>
    </citation>
    <scope>NUCLEOTIDE SEQUENCE [LARGE SCALE GENOMIC DNA]</scope>
</reference>
<dbReference type="AlphaFoldDB" id="A0A090GHX7"/>
<accession>A0A090GHX7</accession>
<sequence length="101" mass="11395">MVGFVIHGYVSPAERKRFMEPSENFGGGYGLFVVIGLCNVRLRQLGRHSRAEQGAKRRAQTLESMPLRQRFATVTEFCTVALYGKGHGMDTRVKPEYDDIT</sequence>
<evidence type="ECO:0000313" key="2">
    <source>
        <dbReference type="Proteomes" id="UP000046122"/>
    </source>
</evidence>
<proteinExistence type="predicted"/>
<dbReference type="EMBL" id="CCNE01000066">
    <property type="protein sequence ID" value="CDX63035.1"/>
    <property type="molecule type" value="Genomic_DNA"/>
</dbReference>